<dbReference type="InterPro" id="IPR052551">
    <property type="entry name" value="UV-DNA_repair_photolyase"/>
</dbReference>
<dbReference type="Pfam" id="PF04244">
    <property type="entry name" value="DPRP"/>
    <property type="match status" value="1"/>
</dbReference>
<evidence type="ECO:0000259" key="1">
    <source>
        <dbReference type="Pfam" id="PF03441"/>
    </source>
</evidence>
<feature type="domain" description="Cryptochrome/DNA photolyase FAD-binding" evidence="1">
    <location>
        <begin position="298"/>
        <end position="404"/>
    </location>
</feature>
<evidence type="ECO:0000313" key="2">
    <source>
        <dbReference type="EMBL" id="GLB48762.1"/>
    </source>
</evidence>
<dbReference type="InterPro" id="IPR014729">
    <property type="entry name" value="Rossmann-like_a/b/a_fold"/>
</dbReference>
<organism evidence="2 3">
    <name type="scientific">Neptunitalea lumnitzerae</name>
    <dbReference type="NCBI Taxonomy" id="2965509"/>
    <lineage>
        <taxon>Bacteria</taxon>
        <taxon>Pseudomonadati</taxon>
        <taxon>Bacteroidota</taxon>
        <taxon>Flavobacteriia</taxon>
        <taxon>Flavobacteriales</taxon>
        <taxon>Flavobacteriaceae</taxon>
        <taxon>Neptunitalea</taxon>
    </lineage>
</organism>
<gene>
    <name evidence="2" type="ORF">Y10_11300</name>
</gene>
<dbReference type="Proteomes" id="UP001143543">
    <property type="component" value="Unassembled WGS sequence"/>
</dbReference>
<dbReference type="Gene3D" id="3.40.50.620">
    <property type="entry name" value="HUPs"/>
    <property type="match status" value="1"/>
</dbReference>
<dbReference type="Pfam" id="PF03441">
    <property type="entry name" value="FAD_binding_7"/>
    <property type="match status" value="1"/>
</dbReference>
<reference evidence="2" key="1">
    <citation type="submission" date="2022-07" db="EMBL/GenBank/DDBJ databases">
        <title>Taxonomy of Novel Oxalotrophic and Methylotrophic Bacteria.</title>
        <authorList>
            <person name="Sahin N."/>
            <person name="Tani A."/>
        </authorList>
    </citation>
    <scope>NUCLEOTIDE SEQUENCE</scope>
    <source>
        <strain evidence="2">Y10</strain>
    </source>
</reference>
<dbReference type="EMBL" id="BRVO01000001">
    <property type="protein sequence ID" value="GLB48762.1"/>
    <property type="molecule type" value="Genomic_DNA"/>
</dbReference>
<keyword evidence="3" id="KW-1185">Reference proteome</keyword>
<sequence>MNHTAIILPNQLFQQIDFYKKTNIYLVEEYLYFKQYNFHKQKLAFHRASMKYYEAYLKDQGFSVTYIESGDELSDIRELAKHINKSDTDEVHLFNPVDGWLQQRLQTIEKDIKWYNNPLFINSKEDLESYFKKDRKNYHQTNFYKQQRKERNILITSGEPDGGKWTYDTENRKKYPKNKKPPYIQFPDSTDYYQEAITYIEDNFKNNLGELSSSPLYPVTHKQATSWYNDFLENRFSGFGTYEDSIVANENILHHSVISPLINVGLLDIEEAIRQALSYAKNNDIDLNNIEGFIRQLIGWREFIRGLYEKIGVQQRTSNFWKHKRKIPASFYEGTTGITPIDTTIKKLLKTGYVHHIERLMVLANFMNLCEFDPNEVYQWFMELFIDAYDWVMVPNVYGMSLYADGGLMSTKPYISGSNYLKKMSNYENGDWQATWDGLFWNFIDKHYDYFTENPRLKLIAGNWNRMKKETKEDHLKVAQKFLDNL</sequence>
<dbReference type="PANTHER" id="PTHR38657">
    <property type="entry name" value="SLR1343 PROTEIN"/>
    <property type="match status" value="1"/>
</dbReference>
<dbReference type="Gene3D" id="1.10.10.1710">
    <property type="entry name" value="Deoxyribodipyrimidine photolyase-related"/>
    <property type="match status" value="1"/>
</dbReference>
<evidence type="ECO:0000313" key="3">
    <source>
        <dbReference type="Proteomes" id="UP001143543"/>
    </source>
</evidence>
<dbReference type="Gene3D" id="1.25.40.80">
    <property type="match status" value="1"/>
</dbReference>
<dbReference type="Gene3D" id="1.10.579.10">
    <property type="entry name" value="DNA Cyclobutane Dipyrimidine Photolyase, subunit A, domain 3"/>
    <property type="match status" value="1"/>
</dbReference>
<dbReference type="InterPro" id="IPR007357">
    <property type="entry name" value="PhrB-like"/>
</dbReference>
<accession>A0ABQ5MIK0</accession>
<dbReference type="RefSeq" id="WP_281764394.1">
    <property type="nucleotide sequence ID" value="NZ_BRVO01000001.1"/>
</dbReference>
<protein>
    <submittedName>
        <fullName evidence="2">Cryptochrome/photolyase family protein</fullName>
    </submittedName>
</protein>
<comment type="caution">
    <text evidence="2">The sequence shown here is derived from an EMBL/GenBank/DDBJ whole genome shotgun (WGS) entry which is preliminary data.</text>
</comment>
<proteinExistence type="predicted"/>
<dbReference type="PANTHER" id="PTHR38657:SF1">
    <property type="entry name" value="SLR1343 PROTEIN"/>
    <property type="match status" value="1"/>
</dbReference>
<dbReference type="SUPFAM" id="SSF48173">
    <property type="entry name" value="Cryptochrome/photolyase FAD-binding domain"/>
    <property type="match status" value="1"/>
</dbReference>
<name>A0ABQ5MIK0_9FLAO</name>
<dbReference type="InterPro" id="IPR005101">
    <property type="entry name" value="Cryptochr/Photolyase_FAD-bd"/>
</dbReference>
<dbReference type="InterPro" id="IPR036134">
    <property type="entry name" value="Crypto/Photolyase_FAD-like_sf"/>
</dbReference>